<name>A0A1B0CC12_LUTLO</name>
<keyword evidence="2" id="KW-1185">Reference proteome</keyword>
<evidence type="ECO:0000313" key="2">
    <source>
        <dbReference type="Proteomes" id="UP000092461"/>
    </source>
</evidence>
<proteinExistence type="predicted"/>
<dbReference type="EnsemblMetazoa" id="LLOJ001792-RA">
    <property type="protein sequence ID" value="LLOJ001792-PA"/>
    <property type="gene ID" value="LLOJ001792"/>
</dbReference>
<evidence type="ECO:0000313" key="1">
    <source>
        <dbReference type="EnsemblMetazoa" id="LLOJ001792-PA"/>
    </source>
</evidence>
<dbReference type="EMBL" id="AJWK01006077">
    <property type="status" value="NOT_ANNOTATED_CDS"/>
    <property type="molecule type" value="Genomic_DNA"/>
</dbReference>
<dbReference type="VEuPathDB" id="VectorBase:LLOJ001792"/>
<organism evidence="1 2">
    <name type="scientific">Lutzomyia longipalpis</name>
    <name type="common">Sand fly</name>
    <dbReference type="NCBI Taxonomy" id="7200"/>
    <lineage>
        <taxon>Eukaryota</taxon>
        <taxon>Metazoa</taxon>
        <taxon>Ecdysozoa</taxon>
        <taxon>Arthropoda</taxon>
        <taxon>Hexapoda</taxon>
        <taxon>Insecta</taxon>
        <taxon>Pterygota</taxon>
        <taxon>Neoptera</taxon>
        <taxon>Endopterygota</taxon>
        <taxon>Diptera</taxon>
        <taxon>Nematocera</taxon>
        <taxon>Psychodoidea</taxon>
        <taxon>Psychodidae</taxon>
        <taxon>Lutzomyia</taxon>
        <taxon>Lutzomyia</taxon>
    </lineage>
</organism>
<sequence>MQSTSSTFKEFILTLISRSCCICVFSKYRSVVFESVIICSSCLQLSVKFANSRSSVSCGMSRQSSVPGRFFRSLRRIVQAAMKPSFIGLNAAN</sequence>
<reference evidence="1" key="1">
    <citation type="submission" date="2020-05" db="UniProtKB">
        <authorList>
            <consortium name="EnsemblMetazoa"/>
        </authorList>
    </citation>
    <scope>IDENTIFICATION</scope>
    <source>
        <strain evidence="1">Jacobina</strain>
    </source>
</reference>
<dbReference type="Proteomes" id="UP000092461">
    <property type="component" value="Unassembled WGS sequence"/>
</dbReference>
<protein>
    <submittedName>
        <fullName evidence="1">Uncharacterized protein</fullName>
    </submittedName>
</protein>
<dbReference type="AlphaFoldDB" id="A0A1B0CC12"/>
<accession>A0A1B0CC12</accession>
<dbReference type="EMBL" id="AJWK01006078">
    <property type="status" value="NOT_ANNOTATED_CDS"/>
    <property type="molecule type" value="Genomic_DNA"/>
</dbReference>